<feature type="region of interest" description="Disordered" evidence="2">
    <location>
        <begin position="660"/>
        <end position="722"/>
    </location>
</feature>
<evidence type="ECO:0000313" key="5">
    <source>
        <dbReference type="RefSeq" id="XP_022251234.1"/>
    </source>
</evidence>
<evidence type="ECO:0000313" key="4">
    <source>
        <dbReference type="Proteomes" id="UP000694941"/>
    </source>
</evidence>
<feature type="compositionally biased region" description="Polar residues" evidence="2">
    <location>
        <begin position="1126"/>
        <end position="1138"/>
    </location>
</feature>
<dbReference type="Pfam" id="PF18584">
    <property type="entry name" value="SYCP2_SLD"/>
    <property type="match status" value="1"/>
</dbReference>
<feature type="compositionally biased region" description="Polar residues" evidence="2">
    <location>
        <begin position="680"/>
        <end position="707"/>
    </location>
</feature>
<evidence type="ECO:0000259" key="3">
    <source>
        <dbReference type="Pfam" id="PF18584"/>
    </source>
</evidence>
<feature type="compositionally biased region" description="Polar residues" evidence="2">
    <location>
        <begin position="660"/>
        <end position="672"/>
    </location>
</feature>
<dbReference type="InterPro" id="IPR024835">
    <property type="entry name" value="SYCP2-like"/>
</dbReference>
<dbReference type="RefSeq" id="XP_022251234.1">
    <property type="nucleotide sequence ID" value="XM_022395526.1"/>
</dbReference>
<dbReference type="GeneID" id="111087755"/>
<feature type="region of interest" description="Disordered" evidence="2">
    <location>
        <begin position="367"/>
        <end position="399"/>
    </location>
</feature>
<feature type="region of interest" description="Disordered" evidence="2">
    <location>
        <begin position="1012"/>
        <end position="1051"/>
    </location>
</feature>
<feature type="coiled-coil region" evidence="1">
    <location>
        <begin position="1688"/>
        <end position="1790"/>
    </location>
</feature>
<dbReference type="PANTHER" id="PTHR15607:SF18">
    <property type="entry name" value="SYNAPTONEMAL COMPLEX PROTEIN 2-LIKE ISOFORM X1"/>
    <property type="match status" value="1"/>
</dbReference>
<proteinExistence type="predicted"/>
<dbReference type="Proteomes" id="UP000694941">
    <property type="component" value="Unplaced"/>
</dbReference>
<feature type="region of interest" description="Disordered" evidence="2">
    <location>
        <begin position="1126"/>
        <end position="1148"/>
    </location>
</feature>
<feature type="region of interest" description="Disordered" evidence="2">
    <location>
        <begin position="737"/>
        <end position="781"/>
    </location>
</feature>
<sequence>MVLDRALVDGIVNPEKIEDILHHVSQLTTLSSQDANYFSEKICQAVNLVLDDLLGNKEFASGILDVIWCVVGRNSLGGDAGGSLIHSLLMLALENNCPIQLLRQTMVCANQILRSKQALSAFFNISKETSSIIGESYWFIFPLFIITNIGGWFVDVGIYYETQAVILEAVFRLSNPSSRKYWAEKWFQSDQLGEQFLYFKPDQFELECRKFLNTLNSTQGSNRRVHSFICMSIIFGGYKVQKPYGSDLWVDFNLDGQSLSFYCADLNQDEQVSNSQSLWETIMLEKNIVAYCNTAFGVNQEYQLVNIQLHRPCTDLIGNNTVPSLHRREFSICGNNVLLMLPEDAIVHSLLQNIYGELYQGQVVVSSQPYDDSNEGNPNVSELETETGSNQPSTVSSTVRKLSSVVTPLKIGKNTQREKVNKNTLKNISCHTPLKEGLKSSETSRDVYTSSSKVEVKKSSVSLPDGQFSGMSLNSFTTSTPLSVSGHLNQIRNRTSDKDCTEIHIKADEKTYPCMPLGVIEHEVELMNTVEETQQWNEDLTHEQHTSVKASVILEPIFVGEGKERRTGSVSERNNIKNNIHKISNICSELSPNKVDLTKDPSNTAISRGVSDKVTHSKYILVSSNDFCNKEVDTTCATGKLNPPKDNSCEIINSSYLHNKETTSTNHSNEVTTSKDHSNEVTTSKDNSVYQPTTPEAQSVRESNLVSKSDKKPISKGLSSMSNLYVSPSKENSAEETFFNFDSGNDTVSENSSRKIRDKEIEKPLSFIPPSGKNDRSRREETTTNIAKNVYTFTEDSGLGSSVSAKTPKYKSKNNAAPAKKVEKRCGRISKKTMLQKTTSATYDAPNGVKQRKSRAAAVKSTAKTKALFQTPAKELDDIYILEDEETKNSHLLSEETEEENISHRVSKKIQETNQSFNKKTLNKKKSFLSDTENSSEISWLGGKKRKLNVPKIKHTYEKKNLKSKKTMKKYTSTSSENDQDEETKGTSHFGLKGRMYPPLKFSKAAGVFSLTRSQDKPEDPEVIWSSQKEQRKYSVGKEKNSKSKKLINRKSSGTDWSDIEKFKLTVEPSSDSKTRMRLSRSNTIIKDAQKELTQLVSEDFHDNAGIDGMVPSAEDLDKDSTVLSNSLEKNKRSGSSGKETDTTQRKNDYKGLYGLAIENTSGKIKQKARFGTEPEYENLGRENTESLNINTKNTTDLTENKSKHNLNSTCIQEENYYKQHSLYNNNTSKENCNVRHNISHTRYPNLSSSSDELVNLSSFKRSLAKELQKKTQMLLQELASPERLRRSPFKWRESLSDLGSPDIIPPNNSPETDLILSPLGRSERFNLDTTWPNSKHEKFLMMTKPGLYTTPQETVIGDSKTFKTHFIALLLHAVHFDGIWAPSECAGAQKRNRDALRRVVPEKVLEGHTDLYIIKHGALNGERYRDEILDIFMRPYTEAIVPETFFQRIHGFGERQETEKEEQTPVLGPEARRISMLGLLSGPSSVIRPRESVLKRKYGFLENEPELSLVERSRKRLFTPEIARNSPGLKDDCLSSVLCRPQSLSPCLQELKPLSPTSFSFSSLKIMPSPKYLSIEGQETYSLLQSPSIRNQKTLPSPKSSYFQGQKRQQVKDFDTNITGTKPSFSETDVSPLKQRIGRANTHWVEELIPPSVLNFTYGKKQQAVDSPVINYWRKNMFPDVRSEVVTKKLEEQVKALSKKYVNTIQRCISTFSNQLAEYRKQVSEVIAEIIDEDHATFQVNSDLLTYLKESKNNRLKVVHKLAKLEETVQLLRLAENKLEKKLQDIQKKATLKYQQELQQVKDESYREMEKNMLKQLHHHLSAFNLFI</sequence>
<feature type="compositionally biased region" description="Basic and acidic residues" evidence="2">
    <location>
        <begin position="1139"/>
        <end position="1148"/>
    </location>
</feature>
<evidence type="ECO:0000256" key="2">
    <source>
        <dbReference type="SAM" id="MobiDB-lite"/>
    </source>
</evidence>
<feature type="domain" description="Synaptonemal complex protein 2 Spt16M-like" evidence="3">
    <location>
        <begin position="225"/>
        <end position="314"/>
    </location>
</feature>
<dbReference type="PANTHER" id="PTHR15607">
    <property type="entry name" value="SYNAPTONEMAL COMPLEX PROTEIN-RELATED"/>
    <property type="match status" value="1"/>
</dbReference>
<feature type="compositionally biased region" description="Polar residues" evidence="2">
    <location>
        <begin position="740"/>
        <end position="751"/>
    </location>
</feature>
<protein>
    <submittedName>
        <fullName evidence="5">Synaptonemal complex protein 2-like</fullName>
    </submittedName>
</protein>
<dbReference type="InterPro" id="IPR040560">
    <property type="entry name" value="SYCP2_SLD"/>
</dbReference>
<gene>
    <name evidence="5" type="primary">LOC111087755</name>
</gene>
<feature type="region of interest" description="Disordered" evidence="2">
    <location>
        <begin position="954"/>
        <end position="992"/>
    </location>
</feature>
<feature type="compositionally biased region" description="Basic and acidic residues" evidence="2">
    <location>
        <begin position="1029"/>
        <end position="1042"/>
    </location>
</feature>
<feature type="compositionally biased region" description="Basic and acidic residues" evidence="2">
    <location>
        <begin position="752"/>
        <end position="763"/>
    </location>
</feature>
<evidence type="ECO:0000256" key="1">
    <source>
        <dbReference type="SAM" id="Coils"/>
    </source>
</evidence>
<feature type="region of interest" description="Disordered" evidence="2">
    <location>
        <begin position="802"/>
        <end position="821"/>
    </location>
</feature>
<reference evidence="5" key="1">
    <citation type="submission" date="2025-08" db="UniProtKB">
        <authorList>
            <consortium name="RefSeq"/>
        </authorList>
    </citation>
    <scope>IDENTIFICATION</scope>
    <source>
        <tissue evidence="5">Muscle</tissue>
    </source>
</reference>
<accession>A0ABM1T5S8</accession>
<keyword evidence="4" id="KW-1185">Reference proteome</keyword>
<name>A0ABM1T5S8_LIMPO</name>
<organism evidence="4 5">
    <name type="scientific">Limulus polyphemus</name>
    <name type="common">Atlantic horseshoe crab</name>
    <dbReference type="NCBI Taxonomy" id="6850"/>
    <lineage>
        <taxon>Eukaryota</taxon>
        <taxon>Metazoa</taxon>
        <taxon>Ecdysozoa</taxon>
        <taxon>Arthropoda</taxon>
        <taxon>Chelicerata</taxon>
        <taxon>Merostomata</taxon>
        <taxon>Xiphosura</taxon>
        <taxon>Limulidae</taxon>
        <taxon>Limulus</taxon>
    </lineage>
</organism>
<keyword evidence="1" id="KW-0175">Coiled coil</keyword>